<comment type="caution">
    <text evidence="4">The sequence shown here is derived from an EMBL/GenBank/DDBJ whole genome shotgun (WGS) entry which is preliminary data.</text>
</comment>
<evidence type="ECO:0000313" key="5">
    <source>
        <dbReference type="Proteomes" id="UP000265750"/>
    </source>
</evidence>
<dbReference type="Proteomes" id="UP000265750">
    <property type="component" value="Unassembled WGS sequence"/>
</dbReference>
<accession>A0A3A1WRP4</accession>
<evidence type="ECO:0000256" key="1">
    <source>
        <dbReference type="ARBA" id="ARBA00007469"/>
    </source>
</evidence>
<dbReference type="GO" id="GO:0033897">
    <property type="term" value="F:ribonuclease T2 activity"/>
    <property type="evidence" value="ECO:0007669"/>
    <property type="project" value="InterPro"/>
</dbReference>
<comment type="similarity">
    <text evidence="1 2">Belongs to the RNase T2 family.</text>
</comment>
<sequence>MKGARDMSRATALASIALAITLLALAPVAARAQVPMVGVFVAEASCFATPAIRLEDNPGRIVTEPGRSYDLVGRNASPGSHYLILVPGAEPERRWVAFGCGRIEDDSQSADVGSRPTPGGSQVREARDSYVLAASWQPAFCETRPSVRECRDGGAAGKGFSLHGLWPQPRGREYCGVPEAVRRIDERGDWRDLPDHGASPATRRALAEVMPGVQSGLDRHEWWVHGTCFRGDAEAYFAQSIRLLSELNRSSVRRLFDASIGEVVTADAVRASFEAAFGRGAGRRVAVECAADAQGEPMIRELRIALAGDLAANTSLAELVRAGEPGGRGCPRGRVDAPGFD</sequence>
<protein>
    <submittedName>
        <fullName evidence="4">Ribonuclease</fullName>
    </submittedName>
</protein>
<organism evidence="4 5">
    <name type="scientific">Aureimonas flava</name>
    <dbReference type="NCBI Taxonomy" id="2320271"/>
    <lineage>
        <taxon>Bacteria</taxon>
        <taxon>Pseudomonadati</taxon>
        <taxon>Pseudomonadota</taxon>
        <taxon>Alphaproteobacteria</taxon>
        <taxon>Hyphomicrobiales</taxon>
        <taxon>Aurantimonadaceae</taxon>
        <taxon>Aureimonas</taxon>
    </lineage>
</organism>
<evidence type="ECO:0000256" key="2">
    <source>
        <dbReference type="RuleBase" id="RU004328"/>
    </source>
</evidence>
<dbReference type="PANTHER" id="PTHR11240">
    <property type="entry name" value="RIBONUCLEASE T2"/>
    <property type="match status" value="1"/>
</dbReference>
<gene>
    <name evidence="4" type="ORF">D3218_00885</name>
</gene>
<dbReference type="Gene3D" id="3.90.730.10">
    <property type="entry name" value="Ribonuclease T2-like"/>
    <property type="match status" value="1"/>
</dbReference>
<dbReference type="AlphaFoldDB" id="A0A3A1WRP4"/>
<dbReference type="InterPro" id="IPR018188">
    <property type="entry name" value="RNase_T2_His_AS_1"/>
</dbReference>
<dbReference type="OrthoDB" id="4720638at2"/>
<dbReference type="GO" id="GO:0003723">
    <property type="term" value="F:RNA binding"/>
    <property type="evidence" value="ECO:0007669"/>
    <property type="project" value="InterPro"/>
</dbReference>
<dbReference type="EMBL" id="QYRN01000001">
    <property type="protein sequence ID" value="RIY03355.1"/>
    <property type="molecule type" value="Genomic_DNA"/>
</dbReference>
<dbReference type="CDD" id="cd01062">
    <property type="entry name" value="RNase_T2_prok"/>
    <property type="match status" value="1"/>
</dbReference>
<proteinExistence type="inferred from homology"/>
<reference evidence="5" key="1">
    <citation type="submission" date="2018-09" db="EMBL/GenBank/DDBJ databases">
        <authorList>
            <person name="Tuo L."/>
        </authorList>
    </citation>
    <scope>NUCLEOTIDE SEQUENCE [LARGE SCALE GENOMIC DNA]</scope>
    <source>
        <strain evidence="5">M2BS4Y-1</strain>
    </source>
</reference>
<dbReference type="SUPFAM" id="SSF55895">
    <property type="entry name" value="Ribonuclease Rh-like"/>
    <property type="match status" value="1"/>
</dbReference>
<keyword evidence="5" id="KW-1185">Reference proteome</keyword>
<dbReference type="Pfam" id="PF00445">
    <property type="entry name" value="Ribonuclease_T2"/>
    <property type="match status" value="1"/>
</dbReference>
<dbReference type="PROSITE" id="PS00530">
    <property type="entry name" value="RNASE_T2_1"/>
    <property type="match status" value="1"/>
</dbReference>
<feature type="region of interest" description="Disordered" evidence="3">
    <location>
        <begin position="105"/>
        <end position="124"/>
    </location>
</feature>
<evidence type="ECO:0000313" key="4">
    <source>
        <dbReference type="EMBL" id="RIY03355.1"/>
    </source>
</evidence>
<dbReference type="InterPro" id="IPR039378">
    <property type="entry name" value="RNase_T2_prok"/>
</dbReference>
<dbReference type="InterPro" id="IPR001568">
    <property type="entry name" value="RNase_T2-like"/>
</dbReference>
<dbReference type="InterPro" id="IPR036430">
    <property type="entry name" value="RNase_T2-like_sf"/>
</dbReference>
<name>A0A3A1WRP4_9HYPH</name>
<dbReference type="PANTHER" id="PTHR11240:SF22">
    <property type="entry name" value="RIBONUCLEASE T2"/>
    <property type="match status" value="1"/>
</dbReference>
<dbReference type="GO" id="GO:0006401">
    <property type="term" value="P:RNA catabolic process"/>
    <property type="evidence" value="ECO:0007669"/>
    <property type="project" value="UniProtKB-ARBA"/>
</dbReference>
<evidence type="ECO:0000256" key="3">
    <source>
        <dbReference type="SAM" id="MobiDB-lite"/>
    </source>
</evidence>